<dbReference type="EMBL" id="MN740210">
    <property type="protein sequence ID" value="QHT93767.1"/>
    <property type="molecule type" value="Genomic_DNA"/>
</dbReference>
<name>A0A6C0IPG2_9ZZZZ</name>
<organism evidence="1">
    <name type="scientific">viral metagenome</name>
    <dbReference type="NCBI Taxonomy" id="1070528"/>
    <lineage>
        <taxon>unclassified sequences</taxon>
        <taxon>metagenomes</taxon>
        <taxon>organismal metagenomes</taxon>
    </lineage>
</organism>
<proteinExistence type="predicted"/>
<evidence type="ECO:0000313" key="1">
    <source>
        <dbReference type="EMBL" id="QHT93767.1"/>
    </source>
</evidence>
<dbReference type="AlphaFoldDB" id="A0A6C0IPG2"/>
<sequence length="277" mass="32663">MDSHFNDLDIISIQTKNRSIINHNSKSVIEDSFVSSCVSSFEIKNLNNDICFYINNLMLDYTNINLHKKNNIILHHILYYISKLNVNYGIFKYNIIPFAYPLCKFNTYIFPVTKWRKPPSNHRFKIIPLSKQNFHLFTSFLKTLNSDFDTIFHANFERIMYLIYNSIWHANLLIIGDQVKAFFFFHIRRKSVLHCFSSANKCTNINDFIFAFKFSFWNIANKYNCNLASIDSISHNNPIIDNIIQKTHPSSVTPFAFYFYNFKQSSSVPNHQCLLIL</sequence>
<reference evidence="1" key="1">
    <citation type="journal article" date="2020" name="Nature">
        <title>Giant virus diversity and host interactions through global metagenomics.</title>
        <authorList>
            <person name="Schulz F."/>
            <person name="Roux S."/>
            <person name="Paez-Espino D."/>
            <person name="Jungbluth S."/>
            <person name="Walsh D.A."/>
            <person name="Denef V.J."/>
            <person name="McMahon K.D."/>
            <person name="Konstantinidis K.T."/>
            <person name="Eloe-Fadrosh E.A."/>
            <person name="Kyrpides N.C."/>
            <person name="Woyke T."/>
        </authorList>
    </citation>
    <scope>NUCLEOTIDE SEQUENCE</scope>
    <source>
        <strain evidence="1">GVMAG-M-3300024258-14</strain>
    </source>
</reference>
<protein>
    <submittedName>
        <fullName evidence="1">Uncharacterized protein</fullName>
    </submittedName>
</protein>
<accession>A0A6C0IPG2</accession>